<comment type="caution">
    <text evidence="4">The sequence shown here is derived from an EMBL/GenBank/DDBJ whole genome shotgun (WGS) entry which is preliminary data.</text>
</comment>
<keyword evidence="1" id="KW-0694">RNA-binding</keyword>
<dbReference type="Pfam" id="PF05183">
    <property type="entry name" value="RdRP"/>
    <property type="match status" value="1"/>
</dbReference>
<sequence>MHRRAPSEVMSNSTQDEYDLSLNRHCANEGWRHVSDVISVAERTARAPQVERQWTRDRSNTDATAKMVTRIMLSKQPSAPVVNTERVEAQHNVSDSASFSSSRARARLSSLPRTPTKQIRTFTTPPSTTKAIRTGIDTLGLSTPSKKGKERSDLRPKQTIFIPDDDDDEDEMNEVSNYFESFESPPSLRSASPVIPSQPALSSTTSSSWSSAGMRQESSSWDSVEMPLTKTVGRKRARPSDVFDAEATSSNSVNRNVLDVSSALRTPKARKEDRQSSPTKTSLETKAMTAWIPPLVASFFHGREDYQSSPTKTSFEAITVSVSNDIPPLVTSFFRDDGLGRALQPHVIAYDHETQRLMDSLDLAWGVQYEIARGVTSKSWTWEEVRRVLREKPTELRGSNAKAAPHVRKVVLNREHPRAANAALWEELDREQAALLENKGRGLGLMGSWDGQDDWFGGQIQQIATLEGKGSRYVIRLGPMKKQRSHRFSRFCGSRRILQLRIEHELILKEGAAIKRFLQQKFVLCGRIFVPFHVKHDNGKHNNVYMVETNEDLRRKPSVEAGDNYRISFSDFINWHNPPEYNYKQALSKYVTRFALGLSTSIPAVEFEARNIFFIDDIYGSGYQSGKASAEETMTDGCGLINQAALRAINRHLNKYSLPVAVQGRIAGAKGLWILHPDDTSPDSKIWIRESQNKIKHTQLHRAHRIFELLSTSQPPNSISITTQPIVNLAYNGVPHETLLSWLEKGLVEQIQPLIDWDRPHSAHLWQAIYKAGSIGRSRLARLTPGLSRAKGFTKGSWKDDESEQIIEVDSFEDAGSTSGERNQYSGAPFVANEFVLELLQAGFHPRHSAVLKDKLSFIIEQEIEHCVKKYAIPLAESLSGFVAPDPLGILDEGEIYFRSSESLLDPRTQLTYDIVTGDVILGRYPVRLASDLQKVKAVNKPELYRWPDVIIVSTKGTRSLASLLSGGDMDGDTLFMLREPDIVEPFRNQPFVPPPDDLYDANFKKHVETVRQFCERFGGVSAAERQIEFQGALLALNEDRKGLYSKFHDYAIQKYGYNHPKAIRLAYMFNTLLDASKSGLILADGIFNEDQREYSQDYGAERSILAGQKPNTKKSTHPIASSTSDAFILNKLEKAAKAKGEELKEKFRINSSSCVYRMDQALIAPYEKAATFSLTNYRKYPDFDEDLRKIRAHVREAFNGYSKAVPKHKSRTPAYVTGARMFAEPLGELAIITADQAEEIKASFAYSEFRSQNVVPFQFAFQKLCEIKARSMSKGIVACTREIDEMRTIPGSHMRALEKSYYSDDGDD</sequence>
<proteinExistence type="inferred from homology"/>
<dbReference type="Proteomes" id="UP000629468">
    <property type="component" value="Unassembled WGS sequence"/>
</dbReference>
<accession>A0A8H7KKE5</accession>
<name>A0A8H7KKE5_AGABI</name>
<dbReference type="GO" id="GO:0003723">
    <property type="term" value="F:RNA binding"/>
    <property type="evidence" value="ECO:0007669"/>
    <property type="project" value="UniProtKB-KW"/>
</dbReference>
<comment type="catalytic activity">
    <reaction evidence="1">
        <text>RNA(n) + a ribonucleoside 5'-triphosphate = RNA(n+1) + diphosphate</text>
        <dbReference type="Rhea" id="RHEA:21248"/>
        <dbReference type="Rhea" id="RHEA-COMP:14527"/>
        <dbReference type="Rhea" id="RHEA-COMP:17342"/>
        <dbReference type="ChEBI" id="CHEBI:33019"/>
        <dbReference type="ChEBI" id="CHEBI:61557"/>
        <dbReference type="ChEBI" id="CHEBI:140395"/>
        <dbReference type="EC" id="2.7.7.48"/>
    </reaction>
</comment>
<dbReference type="GO" id="GO:0030422">
    <property type="term" value="P:siRNA processing"/>
    <property type="evidence" value="ECO:0007669"/>
    <property type="project" value="TreeGrafter"/>
</dbReference>
<evidence type="ECO:0000313" key="4">
    <source>
        <dbReference type="EMBL" id="KAF7783923.1"/>
    </source>
</evidence>
<keyword evidence="1" id="KW-0808">Transferase</keyword>
<feature type="region of interest" description="Disordered" evidence="2">
    <location>
        <begin position="92"/>
        <end position="112"/>
    </location>
</feature>
<dbReference type="EMBL" id="JABXXO010000001">
    <property type="protein sequence ID" value="KAF7783923.1"/>
    <property type="molecule type" value="Genomic_DNA"/>
</dbReference>
<feature type="region of interest" description="Disordered" evidence="2">
    <location>
        <begin position="137"/>
        <end position="283"/>
    </location>
</feature>
<evidence type="ECO:0000256" key="2">
    <source>
        <dbReference type="SAM" id="MobiDB-lite"/>
    </source>
</evidence>
<feature type="compositionally biased region" description="Acidic residues" evidence="2">
    <location>
        <begin position="163"/>
        <end position="173"/>
    </location>
</feature>
<organism evidence="4 5">
    <name type="scientific">Agaricus bisporus var. burnettii</name>
    <dbReference type="NCBI Taxonomy" id="192524"/>
    <lineage>
        <taxon>Eukaryota</taxon>
        <taxon>Fungi</taxon>
        <taxon>Dikarya</taxon>
        <taxon>Basidiomycota</taxon>
        <taxon>Agaricomycotina</taxon>
        <taxon>Agaricomycetes</taxon>
        <taxon>Agaricomycetidae</taxon>
        <taxon>Agaricales</taxon>
        <taxon>Agaricineae</taxon>
        <taxon>Agaricaceae</taxon>
        <taxon>Agaricus</taxon>
    </lineage>
</organism>
<dbReference type="InterPro" id="IPR007855">
    <property type="entry name" value="RDRP"/>
</dbReference>
<dbReference type="GO" id="GO:0003968">
    <property type="term" value="F:RNA-directed RNA polymerase activity"/>
    <property type="evidence" value="ECO:0007669"/>
    <property type="project" value="UniProtKB-KW"/>
</dbReference>
<protein>
    <recommendedName>
        <fullName evidence="1">RNA-dependent RNA polymerase</fullName>
        <ecNumber evidence="1">2.7.7.48</ecNumber>
    </recommendedName>
</protein>
<dbReference type="PANTHER" id="PTHR23079:SF14">
    <property type="entry name" value="RNA-DEPENDENT RNA POLYMERASE"/>
    <property type="match status" value="1"/>
</dbReference>
<dbReference type="GO" id="GO:0031380">
    <property type="term" value="C:nuclear RNA-directed RNA polymerase complex"/>
    <property type="evidence" value="ECO:0007669"/>
    <property type="project" value="TreeGrafter"/>
</dbReference>
<evidence type="ECO:0000313" key="5">
    <source>
        <dbReference type="Proteomes" id="UP000629468"/>
    </source>
</evidence>
<reference evidence="4 5" key="1">
    <citation type="journal article" name="Sci. Rep.">
        <title>Telomere-to-telomere assembled and centromere annotated genomes of the two main subspecies of the button mushroom Agaricus bisporus reveal especially polymorphic chromosome ends.</title>
        <authorList>
            <person name="Sonnenberg A.S.M."/>
            <person name="Sedaghat-Telgerd N."/>
            <person name="Lavrijssen B."/>
            <person name="Ohm R.A."/>
            <person name="Hendrickx P.M."/>
            <person name="Scholtmeijer K."/>
            <person name="Baars J.J.P."/>
            <person name="van Peer A."/>
        </authorList>
    </citation>
    <scope>NUCLEOTIDE SEQUENCE [LARGE SCALE GENOMIC DNA]</scope>
    <source>
        <strain evidence="4 5">H119_p4</strain>
    </source>
</reference>
<keyword evidence="1" id="KW-0696">RNA-directed RNA polymerase</keyword>
<dbReference type="EC" id="2.7.7.48" evidence="1"/>
<evidence type="ECO:0000256" key="1">
    <source>
        <dbReference type="RuleBase" id="RU363098"/>
    </source>
</evidence>
<feature type="compositionally biased region" description="Low complexity" evidence="2">
    <location>
        <begin position="94"/>
        <end position="110"/>
    </location>
</feature>
<keyword evidence="1" id="KW-0548">Nucleotidyltransferase</keyword>
<feature type="domain" description="RDRP core" evidence="3">
    <location>
        <begin position="475"/>
        <end position="1101"/>
    </location>
</feature>
<evidence type="ECO:0000259" key="3">
    <source>
        <dbReference type="Pfam" id="PF05183"/>
    </source>
</evidence>
<gene>
    <name evidence="4" type="ORF">Agabi119p4_88</name>
</gene>
<dbReference type="PANTHER" id="PTHR23079">
    <property type="entry name" value="RNA-DEPENDENT RNA POLYMERASE"/>
    <property type="match status" value="1"/>
</dbReference>
<feature type="compositionally biased region" description="Low complexity" evidence="2">
    <location>
        <begin position="202"/>
        <end position="211"/>
    </location>
</feature>
<comment type="similarity">
    <text evidence="1">Belongs to the RdRP family.</text>
</comment>
<dbReference type="InterPro" id="IPR057596">
    <property type="entry name" value="RDRP_core"/>
</dbReference>